<evidence type="ECO:0000313" key="4">
    <source>
        <dbReference type="EMBL" id="ATY61666.1"/>
    </source>
</evidence>
<feature type="signal peptide" evidence="2">
    <location>
        <begin position="1"/>
        <end position="19"/>
    </location>
</feature>
<organism evidence="4 5">
    <name type="scientific">Cordyceps militaris</name>
    <name type="common">Caterpillar fungus</name>
    <name type="synonym">Clavaria militaris</name>
    <dbReference type="NCBI Taxonomy" id="73501"/>
    <lineage>
        <taxon>Eukaryota</taxon>
        <taxon>Fungi</taxon>
        <taxon>Dikarya</taxon>
        <taxon>Ascomycota</taxon>
        <taxon>Pezizomycotina</taxon>
        <taxon>Sordariomycetes</taxon>
        <taxon>Hypocreomycetidae</taxon>
        <taxon>Hypocreales</taxon>
        <taxon>Cordycipitaceae</taxon>
        <taxon>Cordyceps</taxon>
    </lineage>
</organism>
<dbReference type="PANTHER" id="PTHR36853:SF1">
    <property type="entry name" value="DUF3844 DOMAIN-CONTAINING PROTEIN"/>
    <property type="match status" value="1"/>
</dbReference>
<evidence type="ECO:0000256" key="1">
    <source>
        <dbReference type="SAM" id="Phobius"/>
    </source>
</evidence>
<keyword evidence="1" id="KW-1133">Transmembrane helix</keyword>
<dbReference type="InterPro" id="IPR024382">
    <property type="entry name" value="Vps3844_C"/>
</dbReference>
<dbReference type="Proteomes" id="UP000323067">
    <property type="component" value="Chromosome vii"/>
</dbReference>
<protein>
    <recommendedName>
        <fullName evidence="3">Vacuolar sorting protein Vps3844 C-terminal domain-containing protein</fullName>
    </recommendedName>
</protein>
<dbReference type="VEuPathDB" id="FungiDB:A9K55_007491"/>
<accession>A0A2H4SEY3</accession>
<evidence type="ECO:0000259" key="3">
    <source>
        <dbReference type="Pfam" id="PF12955"/>
    </source>
</evidence>
<evidence type="ECO:0000256" key="2">
    <source>
        <dbReference type="SAM" id="SignalP"/>
    </source>
</evidence>
<proteinExistence type="predicted"/>
<dbReference type="EMBL" id="CP023324">
    <property type="protein sequence ID" value="ATY61666.1"/>
    <property type="molecule type" value="Genomic_DNA"/>
</dbReference>
<dbReference type="VEuPathDB" id="FungiDB:CCM_00110"/>
<dbReference type="Pfam" id="PF12955">
    <property type="entry name" value="Vps3844_C"/>
    <property type="match status" value="1"/>
</dbReference>
<reference evidence="4 5" key="1">
    <citation type="journal article" date="2017" name="BMC Genomics">
        <title>Chromosome level assembly and secondary metabolite potential of the parasitic fungus Cordyceps militaris.</title>
        <authorList>
            <person name="Kramer G.J."/>
            <person name="Nodwell J.R."/>
        </authorList>
    </citation>
    <scope>NUCLEOTIDE SEQUENCE [LARGE SCALE GENOMIC DNA]</scope>
    <source>
        <strain evidence="4 5">ATCC 34164</strain>
    </source>
</reference>
<keyword evidence="1" id="KW-0472">Membrane</keyword>
<gene>
    <name evidence="4" type="ORF">A9K55_007491</name>
</gene>
<dbReference type="GO" id="GO:0005783">
    <property type="term" value="C:endoplasmic reticulum"/>
    <property type="evidence" value="ECO:0007669"/>
    <property type="project" value="TreeGrafter"/>
</dbReference>
<dbReference type="PANTHER" id="PTHR36853">
    <property type="entry name" value="EXPRESSED PROTEIN"/>
    <property type="match status" value="1"/>
</dbReference>
<feature type="transmembrane region" description="Helical" evidence="1">
    <location>
        <begin position="337"/>
        <end position="359"/>
    </location>
</feature>
<feature type="chain" id="PRO_5014188470" description="Vacuolar sorting protein Vps3844 C-terminal domain-containing protein" evidence="2">
    <location>
        <begin position="20"/>
        <end position="378"/>
    </location>
</feature>
<name>A0A2H4SEY3_CORMI</name>
<evidence type="ECO:0000313" key="5">
    <source>
        <dbReference type="Proteomes" id="UP000323067"/>
    </source>
</evidence>
<dbReference type="InterPro" id="IPR053065">
    <property type="entry name" value="Archenteron_Induction-Rel"/>
</dbReference>
<keyword evidence="1" id="KW-0812">Transmembrane</keyword>
<feature type="domain" description="Vacuolar sorting protein Vps3844 C-terminal" evidence="3">
    <location>
        <begin position="267"/>
        <end position="372"/>
    </location>
</feature>
<keyword evidence="2" id="KW-0732">Signal</keyword>
<dbReference type="OrthoDB" id="5583277at2759"/>
<sequence length="378" mass="40065">MKFTAGIIAALASCTTAAATTGHAFTFPHDESVSTTSLHRSLARLVFLQRLASPGEGPSIRDIPDDVSADDAVSTLNKFASSRDTLFASQPTTKRLLIMVDGMTAQQIKDAGQALGQDATFTINDLPSSAANRDFFEIDTYNAGATKRHSCSLSEIVQMKDGKCWSESSSAARFNVAEKPESMKSILEALRSIPKLAEAGKVEATVVLLPGTGNDAKPSWSDRPQELRRRQAEQVISSNHKAAPVSLVHPVASSSTSPTPKKPIPACFSSSESCVEGTNNCTGGHGSCVNKYGAVPENPKEGDVCFVCHCKSTANKNSGPTHWGGPTCAKQDVSVPFWLFFGFTVIIVGVVWMAISLLYSVGEEKLPGVIGAGVSRAK</sequence>
<dbReference type="AlphaFoldDB" id="A0A2H4SEY3"/>